<dbReference type="EMBL" id="MK697699">
    <property type="protein sequence ID" value="QHR90050.1"/>
    <property type="molecule type" value="Genomic_DNA"/>
</dbReference>
<geneLocation type="mitochondrion" evidence="1"/>
<protein>
    <submittedName>
        <fullName evidence="1">Uncharacterized protein</fullName>
    </submittedName>
</protein>
<sequence length="107" mass="12081">MIEKSIPLNLRLCIWGTHKMSLQSTGSAPIIEVIDGLPLAYARYYHYSSRPSMESDLGLCEEGTRIYSNARTPFSIYLEDMGNSLAKLLLVAWWWGRSARDGLGLKK</sequence>
<accession>A0A6B9XPX3</accession>
<dbReference type="AlphaFoldDB" id="A0A6B9XPX3"/>
<reference evidence="1" key="1">
    <citation type="submission" date="2019-03" db="EMBL/GenBank/DDBJ databases">
        <title>Largest Complete Mitochondrial Genome of a Gymnosperm, Sitka Spruce (Picea sitchensis), Indicates Complex Physical Structure.</title>
        <authorList>
            <person name="Jackman S.D."/>
            <person name="Coombe L."/>
            <person name="Warren R."/>
            <person name="Kirk H."/>
            <person name="Trinh E."/>
            <person name="McLeod T."/>
            <person name="Pleasance S."/>
            <person name="Pandoh P."/>
            <person name="Zhao Y."/>
            <person name="Coope R."/>
            <person name="Bousquet J."/>
            <person name="Bohlmann J.C."/>
            <person name="Jones S.J.M."/>
            <person name="Birol I."/>
        </authorList>
    </citation>
    <scope>NUCLEOTIDE SEQUENCE</scope>
    <source>
        <strain evidence="1">Q903</strain>
    </source>
</reference>
<keyword evidence="1" id="KW-0496">Mitochondrion</keyword>
<gene>
    <name evidence="1" type="primary">orf04096</name>
    <name evidence="1" type="ORF">Q903MT_gene4073</name>
</gene>
<proteinExistence type="predicted"/>
<organism evidence="1">
    <name type="scientific">Picea sitchensis</name>
    <name type="common">Sitka spruce</name>
    <name type="synonym">Pinus sitchensis</name>
    <dbReference type="NCBI Taxonomy" id="3332"/>
    <lineage>
        <taxon>Eukaryota</taxon>
        <taxon>Viridiplantae</taxon>
        <taxon>Streptophyta</taxon>
        <taxon>Embryophyta</taxon>
        <taxon>Tracheophyta</taxon>
        <taxon>Spermatophyta</taxon>
        <taxon>Pinopsida</taxon>
        <taxon>Pinidae</taxon>
        <taxon>Conifers I</taxon>
        <taxon>Pinales</taxon>
        <taxon>Pinaceae</taxon>
        <taxon>Picea</taxon>
    </lineage>
</organism>
<name>A0A6B9XPX3_PICSI</name>
<evidence type="ECO:0000313" key="1">
    <source>
        <dbReference type="EMBL" id="QHR90050.1"/>
    </source>
</evidence>